<name>A0AAV5JJ37_9ROSI</name>
<sequence>MSGVRRGYHFSNTFGKNSAAISDPAGGLHWQPDLLLVFWP</sequence>
<evidence type="ECO:0000313" key="3">
    <source>
        <dbReference type="Proteomes" id="UP001054252"/>
    </source>
</evidence>
<accession>A0AAV5JJ37</accession>
<protein>
    <submittedName>
        <fullName evidence="2">Uncharacterized protein</fullName>
    </submittedName>
</protein>
<proteinExistence type="predicted"/>
<dbReference type="Proteomes" id="UP001054252">
    <property type="component" value="Unassembled WGS sequence"/>
</dbReference>
<comment type="caution">
    <text evidence="2">The sequence shown here is derived from an EMBL/GenBank/DDBJ whole genome shotgun (WGS) entry which is preliminary data.</text>
</comment>
<keyword evidence="3" id="KW-1185">Reference proteome</keyword>
<dbReference type="AlphaFoldDB" id="A0AAV5JJ37"/>
<gene>
    <name evidence="2" type="ORF">SLEP1_g22651</name>
</gene>
<evidence type="ECO:0000256" key="1">
    <source>
        <dbReference type="SAM" id="MobiDB-lite"/>
    </source>
</evidence>
<feature type="compositionally biased region" description="Polar residues" evidence="1">
    <location>
        <begin position="10"/>
        <end position="20"/>
    </location>
</feature>
<evidence type="ECO:0000313" key="2">
    <source>
        <dbReference type="EMBL" id="GKV11388.1"/>
    </source>
</evidence>
<feature type="region of interest" description="Disordered" evidence="1">
    <location>
        <begin position="1"/>
        <end position="28"/>
    </location>
</feature>
<dbReference type="EMBL" id="BPVZ01000034">
    <property type="protein sequence ID" value="GKV11388.1"/>
    <property type="molecule type" value="Genomic_DNA"/>
</dbReference>
<reference evidence="2 3" key="1">
    <citation type="journal article" date="2021" name="Commun. Biol.">
        <title>The genome of Shorea leprosula (Dipterocarpaceae) highlights the ecological relevance of drought in aseasonal tropical rainforests.</title>
        <authorList>
            <person name="Ng K.K.S."/>
            <person name="Kobayashi M.J."/>
            <person name="Fawcett J.A."/>
            <person name="Hatakeyama M."/>
            <person name="Paape T."/>
            <person name="Ng C.H."/>
            <person name="Ang C.C."/>
            <person name="Tnah L.H."/>
            <person name="Lee C.T."/>
            <person name="Nishiyama T."/>
            <person name="Sese J."/>
            <person name="O'Brien M.J."/>
            <person name="Copetti D."/>
            <person name="Mohd Noor M.I."/>
            <person name="Ong R.C."/>
            <person name="Putra M."/>
            <person name="Sireger I.Z."/>
            <person name="Indrioko S."/>
            <person name="Kosugi Y."/>
            <person name="Izuno A."/>
            <person name="Isagi Y."/>
            <person name="Lee S.L."/>
            <person name="Shimizu K.K."/>
        </authorList>
    </citation>
    <scope>NUCLEOTIDE SEQUENCE [LARGE SCALE GENOMIC DNA]</scope>
    <source>
        <strain evidence="2">214</strain>
    </source>
</reference>
<organism evidence="2 3">
    <name type="scientific">Rubroshorea leprosula</name>
    <dbReference type="NCBI Taxonomy" id="152421"/>
    <lineage>
        <taxon>Eukaryota</taxon>
        <taxon>Viridiplantae</taxon>
        <taxon>Streptophyta</taxon>
        <taxon>Embryophyta</taxon>
        <taxon>Tracheophyta</taxon>
        <taxon>Spermatophyta</taxon>
        <taxon>Magnoliopsida</taxon>
        <taxon>eudicotyledons</taxon>
        <taxon>Gunneridae</taxon>
        <taxon>Pentapetalae</taxon>
        <taxon>rosids</taxon>
        <taxon>malvids</taxon>
        <taxon>Malvales</taxon>
        <taxon>Dipterocarpaceae</taxon>
        <taxon>Rubroshorea</taxon>
    </lineage>
</organism>